<feature type="non-terminal residue" evidence="1">
    <location>
        <position position="1"/>
    </location>
</feature>
<dbReference type="AlphaFoldDB" id="A0A371I4H9"/>
<proteinExistence type="predicted"/>
<dbReference type="Gene3D" id="3.30.420.10">
    <property type="entry name" value="Ribonuclease H-like superfamily/Ribonuclease H"/>
    <property type="match status" value="1"/>
</dbReference>
<organism evidence="1 2">
    <name type="scientific">Mucuna pruriens</name>
    <name type="common">Velvet bean</name>
    <name type="synonym">Dolichos pruriens</name>
    <dbReference type="NCBI Taxonomy" id="157652"/>
    <lineage>
        <taxon>Eukaryota</taxon>
        <taxon>Viridiplantae</taxon>
        <taxon>Streptophyta</taxon>
        <taxon>Embryophyta</taxon>
        <taxon>Tracheophyta</taxon>
        <taxon>Spermatophyta</taxon>
        <taxon>Magnoliopsida</taxon>
        <taxon>eudicotyledons</taxon>
        <taxon>Gunneridae</taxon>
        <taxon>Pentapetalae</taxon>
        <taxon>rosids</taxon>
        <taxon>fabids</taxon>
        <taxon>Fabales</taxon>
        <taxon>Fabaceae</taxon>
        <taxon>Papilionoideae</taxon>
        <taxon>50 kb inversion clade</taxon>
        <taxon>NPAAA clade</taxon>
        <taxon>indigoferoid/millettioid clade</taxon>
        <taxon>Phaseoleae</taxon>
        <taxon>Mucuna</taxon>
    </lineage>
</organism>
<keyword evidence="2" id="KW-1185">Reference proteome</keyword>
<protein>
    <recommendedName>
        <fullName evidence="3">Integrase catalytic domain-containing protein</fullName>
    </recommendedName>
</protein>
<dbReference type="GO" id="GO:0003676">
    <property type="term" value="F:nucleic acid binding"/>
    <property type="evidence" value="ECO:0007669"/>
    <property type="project" value="InterPro"/>
</dbReference>
<evidence type="ECO:0000313" key="1">
    <source>
        <dbReference type="EMBL" id="RDY09958.1"/>
    </source>
</evidence>
<dbReference type="SUPFAM" id="SSF53098">
    <property type="entry name" value="Ribonuclease H-like"/>
    <property type="match status" value="1"/>
</dbReference>
<dbReference type="InterPro" id="IPR036397">
    <property type="entry name" value="RNaseH_sf"/>
</dbReference>
<dbReference type="OrthoDB" id="1432876at2759"/>
<name>A0A371I4H9_MUCPR</name>
<evidence type="ECO:0000313" key="2">
    <source>
        <dbReference type="Proteomes" id="UP000257109"/>
    </source>
</evidence>
<comment type="caution">
    <text evidence="1">The sequence shown here is derived from an EMBL/GenBank/DDBJ whole genome shotgun (WGS) entry which is preliminary data.</text>
</comment>
<dbReference type="InterPro" id="IPR012337">
    <property type="entry name" value="RNaseH-like_sf"/>
</dbReference>
<dbReference type="EMBL" id="QJKJ01000941">
    <property type="protein sequence ID" value="RDY09958.1"/>
    <property type="molecule type" value="Genomic_DNA"/>
</dbReference>
<sequence length="179" mass="20490">MSIRDDFLDEQLLQIDKITPWFADICNFIVASKFPPEASQLYKEKIENDLYLWKLSNDQVIRRCIPNPMIQLILHFCHSASRGDHYGSIRTVRKVLDYGSTNPPFSETSINLSCHANNGHSPFIMDILTFCLSLTICHDGLVYPKALISDQWSHFCNQAMSSVLKKYGVVHRVATAYHP</sequence>
<reference evidence="1" key="1">
    <citation type="submission" date="2018-05" db="EMBL/GenBank/DDBJ databases">
        <title>Draft genome of Mucuna pruriens seed.</title>
        <authorList>
            <person name="Nnadi N.E."/>
            <person name="Vos R."/>
            <person name="Hasami M.H."/>
            <person name="Devisetty U.K."/>
            <person name="Aguiy J.C."/>
        </authorList>
    </citation>
    <scope>NUCLEOTIDE SEQUENCE [LARGE SCALE GENOMIC DNA]</scope>
    <source>
        <strain evidence="1">JCA_2017</strain>
    </source>
</reference>
<evidence type="ECO:0008006" key="3">
    <source>
        <dbReference type="Google" id="ProtNLM"/>
    </source>
</evidence>
<dbReference type="Proteomes" id="UP000257109">
    <property type="component" value="Unassembled WGS sequence"/>
</dbReference>
<gene>
    <name evidence="1" type="ORF">CR513_05589</name>
</gene>
<accession>A0A371I4H9</accession>